<dbReference type="InterPro" id="IPR013325">
    <property type="entry name" value="RNA_pol_sigma_r2"/>
</dbReference>
<dbReference type="GO" id="GO:0016987">
    <property type="term" value="F:sigma factor activity"/>
    <property type="evidence" value="ECO:0007669"/>
    <property type="project" value="UniProtKB-KW"/>
</dbReference>
<sequence>MSSELQTIVDDHYQNLYRFAMSLTRSADDAWDLTQEAFLRLAKKRSSIRSAAAIKSWLYTTLYREFLRIAKRGSRFDSWEESAPVEIEMEEESPQIRASEAQDVMEGLLALKDGYRQVVSLYYLESYSYKEIASILQIPIGTVMSRLARGKDMLRSHLSQPKEKENLVQFSKTNRNTSNG</sequence>
<name>A0A7X1B417_9BACT</name>
<dbReference type="EMBL" id="JACHVC010000006">
    <property type="protein sequence ID" value="MBC2605258.1"/>
    <property type="molecule type" value="Genomic_DNA"/>
</dbReference>
<dbReference type="SUPFAM" id="SSF88659">
    <property type="entry name" value="Sigma3 and sigma4 domains of RNA polymerase sigma factors"/>
    <property type="match status" value="1"/>
</dbReference>
<keyword evidence="2" id="KW-0805">Transcription regulation</keyword>
<dbReference type="Pfam" id="PF08281">
    <property type="entry name" value="Sigma70_r4_2"/>
    <property type="match status" value="1"/>
</dbReference>
<dbReference type="Proteomes" id="UP000526501">
    <property type="component" value="Unassembled WGS sequence"/>
</dbReference>
<accession>A0A7X1B417</accession>
<dbReference type="CDD" id="cd06171">
    <property type="entry name" value="Sigma70_r4"/>
    <property type="match status" value="1"/>
</dbReference>
<dbReference type="InterPro" id="IPR014284">
    <property type="entry name" value="RNA_pol_sigma-70_dom"/>
</dbReference>
<dbReference type="SUPFAM" id="SSF88946">
    <property type="entry name" value="Sigma2 domain of RNA polymerase sigma factors"/>
    <property type="match status" value="1"/>
</dbReference>
<keyword evidence="5" id="KW-0804">Transcription</keyword>
<evidence type="ECO:0000256" key="1">
    <source>
        <dbReference type="ARBA" id="ARBA00010641"/>
    </source>
</evidence>
<protein>
    <submittedName>
        <fullName evidence="8">RNA polymerase sigma factor</fullName>
    </submittedName>
</protein>
<dbReference type="GO" id="GO:0003677">
    <property type="term" value="F:DNA binding"/>
    <property type="evidence" value="ECO:0007669"/>
    <property type="project" value="UniProtKB-KW"/>
</dbReference>
<comment type="similarity">
    <text evidence="1">Belongs to the sigma-70 factor family. ECF subfamily.</text>
</comment>
<keyword evidence="9" id="KW-1185">Reference proteome</keyword>
<feature type="domain" description="RNA polymerase sigma-70 region 2" evidence="6">
    <location>
        <begin position="9"/>
        <end position="75"/>
    </location>
</feature>
<dbReference type="PANTHER" id="PTHR43133">
    <property type="entry name" value="RNA POLYMERASE ECF-TYPE SIGMA FACTO"/>
    <property type="match status" value="1"/>
</dbReference>
<evidence type="ECO:0000313" key="9">
    <source>
        <dbReference type="Proteomes" id="UP000526501"/>
    </source>
</evidence>
<gene>
    <name evidence="8" type="ORF">H5P27_04295</name>
</gene>
<dbReference type="NCBIfam" id="TIGR02937">
    <property type="entry name" value="sigma70-ECF"/>
    <property type="match status" value="1"/>
</dbReference>
<dbReference type="Gene3D" id="1.10.1740.10">
    <property type="match status" value="1"/>
</dbReference>
<evidence type="ECO:0000259" key="6">
    <source>
        <dbReference type="Pfam" id="PF04542"/>
    </source>
</evidence>
<evidence type="ECO:0000256" key="2">
    <source>
        <dbReference type="ARBA" id="ARBA00023015"/>
    </source>
</evidence>
<dbReference type="InterPro" id="IPR036388">
    <property type="entry name" value="WH-like_DNA-bd_sf"/>
</dbReference>
<keyword evidence="3" id="KW-0731">Sigma factor</keyword>
<dbReference type="Gene3D" id="1.10.10.10">
    <property type="entry name" value="Winged helix-like DNA-binding domain superfamily/Winged helix DNA-binding domain"/>
    <property type="match status" value="1"/>
</dbReference>
<dbReference type="RefSeq" id="WP_185659143.1">
    <property type="nucleotide sequence ID" value="NZ_CAWPOO010000006.1"/>
</dbReference>
<dbReference type="InterPro" id="IPR013324">
    <property type="entry name" value="RNA_pol_sigma_r3/r4-like"/>
</dbReference>
<dbReference type="AlphaFoldDB" id="A0A7X1B417"/>
<organism evidence="8 9">
    <name type="scientific">Pelagicoccus albus</name>
    <dbReference type="NCBI Taxonomy" id="415222"/>
    <lineage>
        <taxon>Bacteria</taxon>
        <taxon>Pseudomonadati</taxon>
        <taxon>Verrucomicrobiota</taxon>
        <taxon>Opitutia</taxon>
        <taxon>Puniceicoccales</taxon>
        <taxon>Pelagicoccaceae</taxon>
        <taxon>Pelagicoccus</taxon>
    </lineage>
</organism>
<evidence type="ECO:0000256" key="4">
    <source>
        <dbReference type="ARBA" id="ARBA00023125"/>
    </source>
</evidence>
<comment type="caution">
    <text evidence="8">The sequence shown here is derived from an EMBL/GenBank/DDBJ whole genome shotgun (WGS) entry which is preliminary data.</text>
</comment>
<reference evidence="8 9" key="1">
    <citation type="submission" date="2020-07" db="EMBL/GenBank/DDBJ databases">
        <authorList>
            <person name="Feng X."/>
        </authorList>
    </citation>
    <scope>NUCLEOTIDE SEQUENCE [LARGE SCALE GENOMIC DNA]</scope>
    <source>
        <strain evidence="8 9">JCM23202</strain>
    </source>
</reference>
<feature type="domain" description="RNA polymerase sigma factor 70 region 4 type 2" evidence="7">
    <location>
        <begin position="103"/>
        <end position="153"/>
    </location>
</feature>
<dbReference type="Pfam" id="PF04542">
    <property type="entry name" value="Sigma70_r2"/>
    <property type="match status" value="1"/>
</dbReference>
<evidence type="ECO:0000313" key="8">
    <source>
        <dbReference type="EMBL" id="MBC2605258.1"/>
    </source>
</evidence>
<dbReference type="GO" id="GO:0006352">
    <property type="term" value="P:DNA-templated transcription initiation"/>
    <property type="evidence" value="ECO:0007669"/>
    <property type="project" value="InterPro"/>
</dbReference>
<proteinExistence type="inferred from homology"/>
<evidence type="ECO:0000256" key="5">
    <source>
        <dbReference type="ARBA" id="ARBA00023163"/>
    </source>
</evidence>
<dbReference type="InterPro" id="IPR039425">
    <property type="entry name" value="RNA_pol_sigma-70-like"/>
</dbReference>
<evidence type="ECO:0000259" key="7">
    <source>
        <dbReference type="Pfam" id="PF08281"/>
    </source>
</evidence>
<dbReference type="InterPro" id="IPR007627">
    <property type="entry name" value="RNA_pol_sigma70_r2"/>
</dbReference>
<evidence type="ECO:0000256" key="3">
    <source>
        <dbReference type="ARBA" id="ARBA00023082"/>
    </source>
</evidence>
<dbReference type="InterPro" id="IPR013249">
    <property type="entry name" value="RNA_pol_sigma70_r4_t2"/>
</dbReference>
<dbReference type="PANTHER" id="PTHR43133:SF8">
    <property type="entry name" value="RNA POLYMERASE SIGMA FACTOR HI_1459-RELATED"/>
    <property type="match status" value="1"/>
</dbReference>
<keyword evidence="4" id="KW-0238">DNA-binding</keyword>